<evidence type="ECO:0000256" key="1">
    <source>
        <dbReference type="SAM" id="Phobius"/>
    </source>
</evidence>
<feature type="transmembrane region" description="Helical" evidence="1">
    <location>
        <begin position="40"/>
        <end position="60"/>
    </location>
</feature>
<organism evidence="2 3">
    <name type="scientific">Halorubellus litoreus</name>
    <dbReference type="NCBI Taxonomy" id="755308"/>
    <lineage>
        <taxon>Archaea</taxon>
        <taxon>Methanobacteriati</taxon>
        <taxon>Methanobacteriota</taxon>
        <taxon>Stenosarchaea group</taxon>
        <taxon>Halobacteria</taxon>
        <taxon>Halobacteriales</taxon>
        <taxon>Halorubellaceae</taxon>
        <taxon>Halorubellus</taxon>
    </lineage>
</organism>
<dbReference type="AlphaFoldDB" id="A0ABD5VIQ7"/>
<protein>
    <recommendedName>
        <fullName evidence="4">Major facilitator superfamily (MFS) profile domain-containing protein</fullName>
    </recommendedName>
</protein>
<evidence type="ECO:0000313" key="2">
    <source>
        <dbReference type="EMBL" id="MFC6953349.1"/>
    </source>
</evidence>
<dbReference type="EMBL" id="JBHSXN010000002">
    <property type="protein sequence ID" value="MFC6953349.1"/>
    <property type="molecule type" value="Genomic_DNA"/>
</dbReference>
<evidence type="ECO:0008006" key="4">
    <source>
        <dbReference type="Google" id="ProtNLM"/>
    </source>
</evidence>
<keyword evidence="1" id="KW-0812">Transmembrane</keyword>
<dbReference type="Proteomes" id="UP001596395">
    <property type="component" value="Unassembled WGS sequence"/>
</dbReference>
<gene>
    <name evidence="2" type="ORF">ACFQGB_10785</name>
</gene>
<keyword evidence="3" id="KW-1185">Reference proteome</keyword>
<proteinExistence type="predicted"/>
<comment type="caution">
    <text evidence="2">The sequence shown here is derived from an EMBL/GenBank/DDBJ whole genome shotgun (WGS) entry which is preliminary data.</text>
</comment>
<dbReference type="RefSeq" id="WP_336350310.1">
    <property type="nucleotide sequence ID" value="NZ_JAZAQL010000002.1"/>
</dbReference>
<keyword evidence="1" id="KW-0472">Membrane</keyword>
<reference evidence="2 3" key="1">
    <citation type="journal article" date="2019" name="Int. J. Syst. Evol. Microbiol.">
        <title>The Global Catalogue of Microorganisms (GCM) 10K type strain sequencing project: providing services to taxonomists for standard genome sequencing and annotation.</title>
        <authorList>
            <consortium name="The Broad Institute Genomics Platform"/>
            <consortium name="The Broad Institute Genome Sequencing Center for Infectious Disease"/>
            <person name="Wu L."/>
            <person name="Ma J."/>
        </authorList>
    </citation>
    <scope>NUCLEOTIDE SEQUENCE [LARGE SCALE GENOMIC DNA]</scope>
    <source>
        <strain evidence="2 3">GX26</strain>
    </source>
</reference>
<name>A0ABD5VIQ7_9EURY</name>
<accession>A0ABD5VIQ7</accession>
<sequence>MNRLRLLGFLGSLLVALGGVGSLAAFGLRVGEFRPVSTGAVVALVALLAVGVVALGWTGARTKTTRYW</sequence>
<evidence type="ECO:0000313" key="3">
    <source>
        <dbReference type="Proteomes" id="UP001596395"/>
    </source>
</evidence>
<keyword evidence="1" id="KW-1133">Transmembrane helix</keyword>